<protein>
    <submittedName>
        <fullName evidence="2">23S rRNA pseudouridine(2604) synthase RluF</fullName>
    </submittedName>
</protein>
<gene>
    <name evidence="2" type="ORF">V6243_18370</name>
</gene>
<reference evidence="2 3" key="1">
    <citation type="submission" date="2024-02" db="EMBL/GenBank/DDBJ databases">
        <title>Bacteria isolated from the canopy kelp, Nereocystis luetkeana.</title>
        <authorList>
            <person name="Pfister C.A."/>
            <person name="Younker I.T."/>
            <person name="Light S.H."/>
        </authorList>
    </citation>
    <scope>NUCLEOTIDE SEQUENCE [LARGE SCALE GENOMIC DNA]</scope>
    <source>
        <strain evidence="2 3">TI.5.07</strain>
    </source>
</reference>
<feature type="non-terminal residue" evidence="2">
    <location>
        <position position="69"/>
    </location>
</feature>
<evidence type="ECO:0000313" key="3">
    <source>
        <dbReference type="Proteomes" id="UP001378242"/>
    </source>
</evidence>
<feature type="non-terminal residue" evidence="2">
    <location>
        <position position="1"/>
    </location>
</feature>
<feature type="region of interest" description="Disordered" evidence="1">
    <location>
        <begin position="45"/>
        <end position="69"/>
    </location>
</feature>
<evidence type="ECO:0000256" key="1">
    <source>
        <dbReference type="SAM" id="MobiDB-lite"/>
    </source>
</evidence>
<accession>A0ABU9GKX8</accession>
<organism evidence="2 3">
    <name type="scientific">Cobetia marina</name>
    <name type="common">Deleya marina</name>
    <dbReference type="NCBI Taxonomy" id="28258"/>
    <lineage>
        <taxon>Bacteria</taxon>
        <taxon>Pseudomonadati</taxon>
        <taxon>Pseudomonadota</taxon>
        <taxon>Gammaproteobacteria</taxon>
        <taxon>Oceanospirillales</taxon>
        <taxon>Halomonadaceae</taxon>
        <taxon>Cobetia</taxon>
    </lineage>
</organism>
<sequence>CEALGYEVFKLKRVPIMNVSLDGQGIGEWRYHTQREMDDIHRMIEGSSATEEASRLAEAPPPSHHATAA</sequence>
<comment type="caution">
    <text evidence="2">The sequence shown here is derived from an EMBL/GenBank/DDBJ whole genome shotgun (WGS) entry which is preliminary data.</text>
</comment>
<keyword evidence="3" id="KW-1185">Reference proteome</keyword>
<evidence type="ECO:0000313" key="2">
    <source>
        <dbReference type="EMBL" id="MEL0618780.1"/>
    </source>
</evidence>
<name>A0ABU9GKX8_COBMA</name>
<dbReference type="EMBL" id="JBAKAP010000214">
    <property type="protein sequence ID" value="MEL0618780.1"/>
    <property type="molecule type" value="Genomic_DNA"/>
</dbReference>
<proteinExistence type="predicted"/>
<dbReference type="Proteomes" id="UP001378242">
    <property type="component" value="Unassembled WGS sequence"/>
</dbReference>